<gene>
    <name evidence="2" type="ORF">Aglo03_08850</name>
</gene>
<reference evidence="2" key="1">
    <citation type="submission" date="2023-02" db="EMBL/GenBank/DDBJ databases">
        <title>Actinokineospora globicatena NBRC 15670.</title>
        <authorList>
            <person name="Ichikawa N."/>
            <person name="Sato H."/>
            <person name="Tonouchi N."/>
        </authorList>
    </citation>
    <scope>NUCLEOTIDE SEQUENCE</scope>
    <source>
        <strain evidence="2">NBRC 15670</strain>
    </source>
</reference>
<dbReference type="RefSeq" id="WP_285607786.1">
    <property type="nucleotide sequence ID" value="NZ_BSSD01000001.1"/>
</dbReference>
<dbReference type="AlphaFoldDB" id="A0A9W6QKB0"/>
<dbReference type="InterPro" id="IPR002347">
    <property type="entry name" value="SDR_fam"/>
</dbReference>
<dbReference type="InterPro" id="IPR036291">
    <property type="entry name" value="NAD(P)-bd_dom_sf"/>
</dbReference>
<evidence type="ECO:0008006" key="4">
    <source>
        <dbReference type="Google" id="ProtNLM"/>
    </source>
</evidence>
<feature type="region of interest" description="Disordered" evidence="1">
    <location>
        <begin position="1"/>
        <end position="64"/>
    </location>
</feature>
<evidence type="ECO:0000313" key="2">
    <source>
        <dbReference type="EMBL" id="GLW90069.1"/>
    </source>
</evidence>
<dbReference type="EMBL" id="BSSD01000001">
    <property type="protein sequence ID" value="GLW90069.1"/>
    <property type="molecule type" value="Genomic_DNA"/>
</dbReference>
<dbReference type="Gene3D" id="3.40.50.720">
    <property type="entry name" value="NAD(P)-binding Rossmann-like Domain"/>
    <property type="match status" value="1"/>
</dbReference>
<evidence type="ECO:0000313" key="3">
    <source>
        <dbReference type="Proteomes" id="UP001165042"/>
    </source>
</evidence>
<proteinExistence type="predicted"/>
<evidence type="ECO:0000256" key="1">
    <source>
        <dbReference type="SAM" id="MobiDB-lite"/>
    </source>
</evidence>
<keyword evidence="3" id="KW-1185">Reference proteome</keyword>
<dbReference type="SUPFAM" id="SSF51735">
    <property type="entry name" value="NAD(P)-binding Rossmann-fold domains"/>
    <property type="match status" value="1"/>
</dbReference>
<comment type="caution">
    <text evidence="2">The sequence shown here is derived from an EMBL/GenBank/DDBJ whole genome shotgun (WGS) entry which is preliminary data.</text>
</comment>
<accession>A0A9W6QKB0</accession>
<name>A0A9W6QKB0_9PSEU</name>
<dbReference type="Proteomes" id="UP001165042">
    <property type="component" value="Unassembled WGS sequence"/>
</dbReference>
<sequence>MADQSTRRDPRTQYPGPVGTTSSTRGGPARWTASPTTGSARTGGPDGSPIPVKSFGAQAPLGRPAQPAKLAPTYVYLASQESGYVTGETIAVTGGSPIT</sequence>
<feature type="compositionally biased region" description="Basic and acidic residues" evidence="1">
    <location>
        <begin position="1"/>
        <end position="11"/>
    </location>
</feature>
<dbReference type="Pfam" id="PF13561">
    <property type="entry name" value="adh_short_C2"/>
    <property type="match status" value="1"/>
</dbReference>
<organism evidence="2 3">
    <name type="scientific">Actinokineospora globicatena</name>
    <dbReference type="NCBI Taxonomy" id="103729"/>
    <lineage>
        <taxon>Bacteria</taxon>
        <taxon>Bacillati</taxon>
        <taxon>Actinomycetota</taxon>
        <taxon>Actinomycetes</taxon>
        <taxon>Pseudonocardiales</taxon>
        <taxon>Pseudonocardiaceae</taxon>
        <taxon>Actinokineospora</taxon>
    </lineage>
</organism>
<protein>
    <recommendedName>
        <fullName evidence="4">Enoyl-(Acyl carrier protein) reductase</fullName>
    </recommendedName>
</protein>